<dbReference type="CDD" id="cd10527">
    <property type="entry name" value="SET_LSMT"/>
    <property type="match status" value="1"/>
</dbReference>
<keyword evidence="3" id="KW-1185">Reference proteome</keyword>
<gene>
    <name evidence="2" type="ORF">INT43_000704</name>
</gene>
<dbReference type="InterPro" id="IPR050600">
    <property type="entry name" value="SETD3_SETD6_MTase"/>
</dbReference>
<dbReference type="Gene3D" id="3.90.1410.10">
    <property type="entry name" value="set domain protein methyltransferase, domain 1"/>
    <property type="match status" value="1"/>
</dbReference>
<dbReference type="Pfam" id="PF00856">
    <property type="entry name" value="SET"/>
    <property type="match status" value="1"/>
</dbReference>
<dbReference type="OrthoDB" id="441812at2759"/>
<dbReference type="GO" id="GO:0016279">
    <property type="term" value="F:protein-lysine N-methyltransferase activity"/>
    <property type="evidence" value="ECO:0007669"/>
    <property type="project" value="TreeGrafter"/>
</dbReference>
<organism evidence="2 3">
    <name type="scientific">Mortierella isabellina</name>
    <name type="common">Filamentous fungus</name>
    <name type="synonym">Umbelopsis isabellina</name>
    <dbReference type="NCBI Taxonomy" id="91625"/>
    <lineage>
        <taxon>Eukaryota</taxon>
        <taxon>Fungi</taxon>
        <taxon>Fungi incertae sedis</taxon>
        <taxon>Mucoromycota</taxon>
        <taxon>Mucoromycotina</taxon>
        <taxon>Umbelopsidomycetes</taxon>
        <taxon>Umbelopsidales</taxon>
        <taxon>Umbelopsidaceae</taxon>
        <taxon>Umbelopsis</taxon>
    </lineage>
</organism>
<dbReference type="SUPFAM" id="SSF82199">
    <property type="entry name" value="SET domain"/>
    <property type="match status" value="1"/>
</dbReference>
<evidence type="ECO:0000313" key="3">
    <source>
        <dbReference type="Proteomes" id="UP000654370"/>
    </source>
</evidence>
<dbReference type="PANTHER" id="PTHR13271:SF76">
    <property type="entry name" value="SET DOMAIN-CONTAINING PROTEIN 8"/>
    <property type="match status" value="1"/>
</dbReference>
<dbReference type="PROSITE" id="PS50280">
    <property type="entry name" value="SET"/>
    <property type="match status" value="1"/>
</dbReference>
<dbReference type="EMBL" id="JAEPQZ010000002">
    <property type="protein sequence ID" value="KAG2184791.1"/>
    <property type="molecule type" value="Genomic_DNA"/>
</dbReference>
<comment type="caution">
    <text evidence="2">The sequence shown here is derived from an EMBL/GenBank/DDBJ whole genome shotgun (WGS) entry which is preliminary data.</text>
</comment>
<dbReference type="GO" id="GO:0005634">
    <property type="term" value="C:nucleus"/>
    <property type="evidence" value="ECO:0007669"/>
    <property type="project" value="TreeGrafter"/>
</dbReference>
<dbReference type="Proteomes" id="UP000654370">
    <property type="component" value="Unassembled WGS sequence"/>
</dbReference>
<reference evidence="2" key="1">
    <citation type="submission" date="2020-12" db="EMBL/GenBank/DDBJ databases">
        <title>Metabolic potential, ecology and presence of endohyphal bacteria is reflected in genomic diversity of Mucoromycotina.</title>
        <authorList>
            <person name="Muszewska A."/>
            <person name="Okrasinska A."/>
            <person name="Steczkiewicz K."/>
            <person name="Drgas O."/>
            <person name="Orlowska M."/>
            <person name="Perlinska-Lenart U."/>
            <person name="Aleksandrzak-Piekarczyk T."/>
            <person name="Szatraj K."/>
            <person name="Zielenkiewicz U."/>
            <person name="Pilsyk S."/>
            <person name="Malc E."/>
            <person name="Mieczkowski P."/>
            <person name="Kruszewska J.S."/>
            <person name="Biernat P."/>
            <person name="Pawlowska J."/>
        </authorList>
    </citation>
    <scope>NUCLEOTIDE SEQUENCE</scope>
    <source>
        <strain evidence="2">WA0000067209</strain>
    </source>
</reference>
<dbReference type="AlphaFoldDB" id="A0A8H7UGD7"/>
<feature type="domain" description="SET" evidence="1">
    <location>
        <begin position="12"/>
        <end position="251"/>
    </location>
</feature>
<proteinExistence type="predicted"/>
<dbReference type="InterPro" id="IPR046341">
    <property type="entry name" value="SET_dom_sf"/>
</dbReference>
<sequence>MLRFLDYLSNTEKVELLKVAVKETDTAGNGLFASDELDCHKGSSLLTIPSQLIITAQTAREFFKEKFPAIYQELDEVSLGAVKERFILLAFLIYGHSNPSEFPYQAYLDVLPTATDFEKWHALYFDDEHLKIMDGSSLAASIEARHQVLKKEVHNFRHHVRSFPEDVSLELWKWADTIFWTRVISIKSQHSASKIPSDSQSDYALVPMIDFANHSLKPNVRWEINEDGDFQLFPKDDIQIKAGDELFLSYGDKSNQELLFSHGFCIPDNPTSAKFTISAASLLSFDEDSYQAKFHWLRKIGYQNLALTLEKEAQGMWHPLLKAGWTVESVKLLHFAVLSLSEDDLIVTTEEDSVTEDGVNIVFDNVNLKDMDQSFEIIQQHKNYPVYQLRTVLILSDALEYHFNTLAMSLQEQDDSLDQNDQTKSYISMYATEELELLSKALTIMDEEKAKLAENEVVITYLGQDEDAI</sequence>
<protein>
    <recommendedName>
        <fullName evidence="1">SET domain-containing protein</fullName>
    </recommendedName>
</protein>
<dbReference type="InterPro" id="IPR001214">
    <property type="entry name" value="SET_dom"/>
</dbReference>
<evidence type="ECO:0000259" key="1">
    <source>
        <dbReference type="PROSITE" id="PS50280"/>
    </source>
</evidence>
<name>A0A8H7UGD7_MORIS</name>
<accession>A0A8H7UGD7</accession>
<evidence type="ECO:0000313" key="2">
    <source>
        <dbReference type="EMBL" id="KAG2184791.1"/>
    </source>
</evidence>
<dbReference type="PANTHER" id="PTHR13271">
    <property type="entry name" value="UNCHARACTERIZED PUTATIVE METHYLTRANSFERASE"/>
    <property type="match status" value="1"/>
</dbReference>